<evidence type="ECO:0000256" key="2">
    <source>
        <dbReference type="ARBA" id="ARBA00022801"/>
    </source>
</evidence>
<evidence type="ECO:0000256" key="4">
    <source>
        <dbReference type="RuleBase" id="RU004273"/>
    </source>
</evidence>
<comment type="similarity">
    <text evidence="4">Belongs to the PPP phosphatase family.</text>
</comment>
<sequence length="354" mass="40428">MVSLSGNSRLLDVILSSGRYSSSIQCRAPKDSEQARIQCKLAKDKKQFMDLDAALERLKRCELPTELEVEELTHRAREILVQEPNVLTLVSPITLVGDIHGQFYDLREMFSIGGSIPDVQYLFLGDYVDRGYFSVETFLLLIAFKVKFPTRISLLRGNHESRQISQVYGYNDECLRKYGSNRIWRLCCDVFDALPLAATVDDTLYCIHGGLSPDIKHISTMKTLHRNEEVPFSGPICDTLWSDPMELPTDRGYQQSQRGAGFMFGSDVVQEFCATNNIELIVRSHQLVMEGMKFQFNNKLLTLWSCPNYCYRAGNVAAILEIRETKERSFKVFEAAPKSCRALPDRRCIPDYFL</sequence>
<organism evidence="6 7">
    <name type="scientific">Giardia duodenalis assemblage B</name>
    <dbReference type="NCBI Taxonomy" id="1394984"/>
    <lineage>
        <taxon>Eukaryota</taxon>
        <taxon>Metamonada</taxon>
        <taxon>Diplomonadida</taxon>
        <taxon>Hexamitidae</taxon>
        <taxon>Giardiinae</taxon>
        <taxon>Giardia</taxon>
    </lineage>
</organism>
<evidence type="ECO:0000313" key="6">
    <source>
        <dbReference type="EMBL" id="KWX12118.1"/>
    </source>
</evidence>
<evidence type="ECO:0000256" key="1">
    <source>
        <dbReference type="ARBA" id="ARBA00022723"/>
    </source>
</evidence>
<comment type="catalytic activity">
    <reaction evidence="4">
        <text>O-phospho-L-threonyl-[protein] + H2O = L-threonyl-[protein] + phosphate</text>
        <dbReference type="Rhea" id="RHEA:47004"/>
        <dbReference type="Rhea" id="RHEA-COMP:11060"/>
        <dbReference type="Rhea" id="RHEA-COMP:11605"/>
        <dbReference type="ChEBI" id="CHEBI:15377"/>
        <dbReference type="ChEBI" id="CHEBI:30013"/>
        <dbReference type="ChEBI" id="CHEBI:43474"/>
        <dbReference type="ChEBI" id="CHEBI:61977"/>
        <dbReference type="EC" id="3.1.3.16"/>
    </reaction>
</comment>
<dbReference type="GO" id="GO:0004722">
    <property type="term" value="F:protein serine/threonine phosphatase activity"/>
    <property type="evidence" value="ECO:0007669"/>
    <property type="project" value="UniProtKB-EC"/>
</dbReference>
<dbReference type="SMART" id="SM00156">
    <property type="entry name" value="PP2Ac"/>
    <property type="match status" value="1"/>
</dbReference>
<dbReference type="Gene3D" id="3.60.21.10">
    <property type="match status" value="1"/>
</dbReference>
<protein>
    <recommendedName>
        <fullName evidence="4">Serine/threonine-protein phosphatase</fullName>
        <ecNumber evidence="4">3.1.3.16</ecNumber>
    </recommendedName>
</protein>
<dbReference type="VEuPathDB" id="GiardiaDB:QR46_3892"/>
<dbReference type="PROSITE" id="PS00125">
    <property type="entry name" value="SER_THR_PHOSPHATASE"/>
    <property type="match status" value="1"/>
</dbReference>
<dbReference type="InterPro" id="IPR047129">
    <property type="entry name" value="PPA2-like"/>
</dbReference>
<keyword evidence="3" id="KW-0464">Manganese</keyword>
<feature type="domain" description="Serine/threonine specific protein phosphatases" evidence="5">
    <location>
        <begin position="155"/>
        <end position="160"/>
    </location>
</feature>
<evidence type="ECO:0000256" key="3">
    <source>
        <dbReference type="ARBA" id="ARBA00023211"/>
    </source>
</evidence>
<dbReference type="GO" id="GO:0046872">
    <property type="term" value="F:metal ion binding"/>
    <property type="evidence" value="ECO:0007669"/>
    <property type="project" value="UniProtKB-KW"/>
</dbReference>
<gene>
    <name evidence="6" type="ORF">QR46_3892</name>
</gene>
<dbReference type="InterPro" id="IPR029052">
    <property type="entry name" value="Metallo-depent_PP-like"/>
</dbReference>
<dbReference type="Proteomes" id="UP000070089">
    <property type="component" value="Unassembled WGS sequence"/>
</dbReference>
<dbReference type="CDD" id="cd07415">
    <property type="entry name" value="MPP_PP2A_PP4_PP6"/>
    <property type="match status" value="1"/>
</dbReference>
<evidence type="ECO:0000313" key="7">
    <source>
        <dbReference type="Proteomes" id="UP000070089"/>
    </source>
</evidence>
<dbReference type="PANTHER" id="PTHR45619">
    <property type="entry name" value="SERINE/THREONINE-PROTEIN PHOSPHATASE PP2A-RELATED"/>
    <property type="match status" value="1"/>
</dbReference>
<dbReference type="SUPFAM" id="SSF56300">
    <property type="entry name" value="Metallo-dependent phosphatases"/>
    <property type="match status" value="1"/>
</dbReference>
<name>A0A132NQ17_GIAIN</name>
<dbReference type="AlphaFoldDB" id="A0A132NQ17"/>
<dbReference type="InterPro" id="IPR006186">
    <property type="entry name" value="Ser/Thr-sp_prot-phosphatase"/>
</dbReference>
<keyword evidence="1" id="KW-0479">Metal-binding</keyword>
<dbReference type="EMBL" id="JXTI01000134">
    <property type="protein sequence ID" value="KWX12118.1"/>
    <property type="molecule type" value="Genomic_DNA"/>
</dbReference>
<dbReference type="PRINTS" id="PR00114">
    <property type="entry name" value="STPHPHTASE"/>
</dbReference>
<dbReference type="InterPro" id="IPR004843">
    <property type="entry name" value="Calcineurin-like_PHP"/>
</dbReference>
<dbReference type="OrthoDB" id="1930084at2759"/>
<evidence type="ECO:0000259" key="5">
    <source>
        <dbReference type="PROSITE" id="PS00125"/>
    </source>
</evidence>
<keyword evidence="2 4" id="KW-0378">Hydrolase</keyword>
<accession>A0A132NQ17</accession>
<dbReference type="Pfam" id="PF00149">
    <property type="entry name" value="Metallophos"/>
    <property type="match status" value="1"/>
</dbReference>
<dbReference type="EC" id="3.1.3.16" evidence="4"/>
<reference evidence="6 7" key="1">
    <citation type="journal article" date="2015" name="Mol. Biochem. Parasitol.">
        <title>Identification of polymorphic genes for use in assemblage B genotyping assays through comparative genomics of multiple assemblage B Giardia duodenalis isolates.</title>
        <authorList>
            <person name="Wielinga C."/>
            <person name="Thompson R.C."/>
            <person name="Monis P."/>
            <person name="Ryan U."/>
        </authorList>
    </citation>
    <scope>NUCLEOTIDE SEQUENCE [LARGE SCALE GENOMIC DNA]</scope>
    <source>
        <strain evidence="6 7">BAH15c1</strain>
    </source>
</reference>
<comment type="caution">
    <text evidence="6">The sequence shown here is derived from an EMBL/GenBank/DDBJ whole genome shotgun (WGS) entry which is preliminary data.</text>
</comment>
<proteinExistence type="inferred from homology"/>